<feature type="signal peptide" evidence="2">
    <location>
        <begin position="1"/>
        <end position="18"/>
    </location>
</feature>
<protein>
    <recommendedName>
        <fullName evidence="5">Outer membrane protein beta-barrel domain-containing protein</fullName>
    </recommendedName>
</protein>
<feature type="compositionally biased region" description="Basic and acidic residues" evidence="1">
    <location>
        <begin position="311"/>
        <end position="328"/>
    </location>
</feature>
<organism evidence="3 4">
    <name type="scientific">Fibrobacter succinogenes</name>
    <name type="common">Bacteroides succinogenes</name>
    <dbReference type="NCBI Taxonomy" id="833"/>
    <lineage>
        <taxon>Bacteria</taxon>
        <taxon>Pseudomonadati</taxon>
        <taxon>Fibrobacterota</taxon>
        <taxon>Fibrobacteria</taxon>
        <taxon>Fibrobacterales</taxon>
        <taxon>Fibrobacteraceae</taxon>
        <taxon>Fibrobacter</taxon>
    </lineage>
</organism>
<dbReference type="RefSeq" id="WP_088660703.1">
    <property type="nucleotide sequence ID" value="NZ_UHJL01000003.1"/>
</dbReference>
<reference evidence="3 4" key="1">
    <citation type="submission" date="2017-08" db="EMBL/GenBank/DDBJ databases">
        <authorList>
            <person name="de Groot N.N."/>
        </authorList>
    </citation>
    <scope>NUCLEOTIDE SEQUENCE [LARGE SCALE GENOMIC DNA]</scope>
    <source>
        <strain evidence="3 4">HM2</strain>
    </source>
</reference>
<feature type="region of interest" description="Disordered" evidence="1">
    <location>
        <begin position="309"/>
        <end position="328"/>
    </location>
</feature>
<evidence type="ECO:0008006" key="5">
    <source>
        <dbReference type="Google" id="ProtNLM"/>
    </source>
</evidence>
<evidence type="ECO:0000313" key="4">
    <source>
        <dbReference type="Proteomes" id="UP000255423"/>
    </source>
</evidence>
<proteinExistence type="predicted"/>
<evidence type="ECO:0000256" key="2">
    <source>
        <dbReference type="SAM" id="SignalP"/>
    </source>
</evidence>
<dbReference type="EMBL" id="UHJL01000003">
    <property type="protein sequence ID" value="SUQ25026.1"/>
    <property type="molecule type" value="Genomic_DNA"/>
</dbReference>
<gene>
    <name evidence="3" type="ORF">SAMN05661053_2440</name>
</gene>
<keyword evidence="2" id="KW-0732">Signal</keyword>
<evidence type="ECO:0000313" key="3">
    <source>
        <dbReference type="EMBL" id="SUQ25026.1"/>
    </source>
</evidence>
<feature type="chain" id="PRO_5016699050" description="Outer membrane protein beta-barrel domain-containing protein" evidence="2">
    <location>
        <begin position="19"/>
        <end position="328"/>
    </location>
</feature>
<feature type="compositionally biased region" description="Low complexity" evidence="1">
    <location>
        <begin position="31"/>
        <end position="46"/>
    </location>
</feature>
<accession>A0A380S8V3</accession>
<dbReference type="AlphaFoldDB" id="A0A380S8V3"/>
<sequence>MLKKLLLLLCLSSLVAWAAPAKARKAKSKKAAPVAEQTVEAPAAAAESDDGFMSVSESAAPAKAAVEDDDEDENVEVSTAGMTAAQRRDFLTRKKFEEEQRLDEYANSERRRDWLKDRLIFEMGLGSRMPFMGESGMGMGFGIGAEYITRWHIGAYASYGFLPKVKDSEFEYWELQGGTGYKVGLNYYFFPKIPIHLGLSASYGTVYFDHDMEPENNVRKLISVNGFQFDVLIAYLTNEWYYLQFSFGMYYAPDLGKAPENNPSYKKTLDSRTEAVDTYASRVVNKNGMSKTGIVFGITIGYSFPEFFPDDTEKRRRQREKERKASSK</sequence>
<dbReference type="Proteomes" id="UP000255423">
    <property type="component" value="Unassembled WGS sequence"/>
</dbReference>
<evidence type="ECO:0000256" key="1">
    <source>
        <dbReference type="SAM" id="MobiDB-lite"/>
    </source>
</evidence>
<name>A0A380S8V3_FIBSU</name>
<feature type="region of interest" description="Disordered" evidence="1">
    <location>
        <begin position="26"/>
        <end position="52"/>
    </location>
</feature>